<keyword evidence="2" id="KW-1133">Transmembrane helix</keyword>
<comment type="caution">
    <text evidence="3">The sequence shown here is derived from an EMBL/GenBank/DDBJ whole genome shotgun (WGS) entry which is preliminary data.</text>
</comment>
<evidence type="ECO:0000313" key="4">
    <source>
        <dbReference type="Proteomes" id="UP001465426"/>
    </source>
</evidence>
<organism evidence="3 4">
    <name type="scientific">Niallia hominis</name>
    <dbReference type="NCBI Taxonomy" id="3133173"/>
    <lineage>
        <taxon>Bacteria</taxon>
        <taxon>Bacillati</taxon>
        <taxon>Bacillota</taxon>
        <taxon>Bacilli</taxon>
        <taxon>Bacillales</taxon>
        <taxon>Bacillaceae</taxon>
        <taxon>Niallia</taxon>
    </lineage>
</organism>
<feature type="transmembrane region" description="Helical" evidence="2">
    <location>
        <begin position="100"/>
        <end position="120"/>
    </location>
</feature>
<feature type="transmembrane region" description="Helical" evidence="2">
    <location>
        <begin position="35"/>
        <end position="55"/>
    </location>
</feature>
<evidence type="ECO:0000313" key="3">
    <source>
        <dbReference type="EMBL" id="MEQ2464698.1"/>
    </source>
</evidence>
<evidence type="ECO:0000256" key="1">
    <source>
        <dbReference type="SAM" id="MobiDB-lite"/>
    </source>
</evidence>
<dbReference type="Proteomes" id="UP001465426">
    <property type="component" value="Unassembled WGS sequence"/>
</dbReference>
<accession>A0ABV1EUB4</accession>
<keyword evidence="2" id="KW-0812">Transmembrane</keyword>
<proteinExistence type="predicted"/>
<keyword evidence="2" id="KW-0472">Membrane</keyword>
<name>A0ABV1EUB4_9BACI</name>
<gene>
    <name evidence="3" type="ORF">WMO63_03325</name>
</gene>
<keyword evidence="4" id="KW-1185">Reference proteome</keyword>
<feature type="transmembrane region" description="Helical" evidence="2">
    <location>
        <begin position="67"/>
        <end position="88"/>
    </location>
</feature>
<sequence length="158" mass="18033">MVEFFKFAADIVNIFHDLIMEIAAVLGFQATDKDLHLWIIGIIGIIAFFIVQVLFKQLAKWSITSISFIYTFTLILVLAFAIEIQQGITGRGNVEFADAVIGIYGFLLFFGVYLVLRLFIYGISKLMKRNKPSTQQVEENPPEVNDEPISRSNKYHHK</sequence>
<dbReference type="EMBL" id="JBBMFN010000004">
    <property type="protein sequence ID" value="MEQ2464698.1"/>
    <property type="molecule type" value="Genomic_DNA"/>
</dbReference>
<evidence type="ECO:0000256" key="2">
    <source>
        <dbReference type="SAM" id="Phobius"/>
    </source>
</evidence>
<dbReference type="RefSeq" id="WP_349204200.1">
    <property type="nucleotide sequence ID" value="NZ_JBBMFN010000004.1"/>
</dbReference>
<feature type="region of interest" description="Disordered" evidence="1">
    <location>
        <begin position="132"/>
        <end position="158"/>
    </location>
</feature>
<protein>
    <submittedName>
        <fullName evidence="3">Uncharacterized protein</fullName>
    </submittedName>
</protein>
<reference evidence="3 4" key="1">
    <citation type="submission" date="2024-03" db="EMBL/GenBank/DDBJ databases">
        <title>Human intestinal bacterial collection.</title>
        <authorList>
            <person name="Pauvert C."/>
            <person name="Hitch T.C.A."/>
            <person name="Clavel T."/>
        </authorList>
    </citation>
    <scope>NUCLEOTIDE SEQUENCE [LARGE SCALE GENOMIC DNA]</scope>
    <source>
        <strain evidence="3 4">CLA-SR-H024</strain>
    </source>
</reference>